<dbReference type="InterPro" id="IPR028098">
    <property type="entry name" value="Glyco_trans_4-like_N"/>
</dbReference>
<dbReference type="PANTHER" id="PTHR45947">
    <property type="entry name" value="SULFOQUINOVOSYL TRANSFERASE SQD2"/>
    <property type="match status" value="1"/>
</dbReference>
<reference evidence="2" key="1">
    <citation type="submission" date="2023-06" db="EMBL/GenBank/DDBJ databases">
        <authorList>
            <person name="Jiang Y."/>
            <person name="Liu Q."/>
        </authorList>
    </citation>
    <scope>NUCLEOTIDE SEQUENCE</scope>
    <source>
        <strain evidence="2">CGMCC 1.12090</strain>
    </source>
</reference>
<dbReference type="Pfam" id="PF13439">
    <property type="entry name" value="Glyco_transf_4"/>
    <property type="match status" value="1"/>
</dbReference>
<accession>A0ABT8RZT8</accession>
<keyword evidence="3" id="KW-1185">Reference proteome</keyword>
<organism evidence="2 3">
    <name type="scientific">Variovorax ginsengisoli</name>
    <dbReference type="NCBI Taxonomy" id="363844"/>
    <lineage>
        <taxon>Bacteria</taxon>
        <taxon>Pseudomonadati</taxon>
        <taxon>Pseudomonadota</taxon>
        <taxon>Betaproteobacteria</taxon>
        <taxon>Burkholderiales</taxon>
        <taxon>Comamonadaceae</taxon>
        <taxon>Variovorax</taxon>
    </lineage>
</organism>
<feature type="domain" description="Glycosyltransferase subfamily 4-like N-terminal" evidence="1">
    <location>
        <begin position="44"/>
        <end position="152"/>
    </location>
</feature>
<dbReference type="RefSeq" id="WP_301803596.1">
    <property type="nucleotide sequence ID" value="NZ_JAUJZH010000002.1"/>
</dbReference>
<dbReference type="Gene3D" id="3.40.50.2000">
    <property type="entry name" value="Glycogen Phosphorylase B"/>
    <property type="match status" value="2"/>
</dbReference>
<dbReference type="GO" id="GO:0016757">
    <property type="term" value="F:glycosyltransferase activity"/>
    <property type="evidence" value="ECO:0007669"/>
    <property type="project" value="UniProtKB-KW"/>
</dbReference>
<name>A0ABT8RZT8_9BURK</name>
<dbReference type="EC" id="2.4.-.-" evidence="2"/>
<dbReference type="InterPro" id="IPR050194">
    <property type="entry name" value="Glycosyltransferase_grp1"/>
</dbReference>
<keyword evidence="2" id="KW-0808">Transferase</keyword>
<dbReference type="Proteomes" id="UP001169027">
    <property type="component" value="Unassembled WGS sequence"/>
</dbReference>
<protein>
    <submittedName>
        <fullName evidence="2">Glycosyltransferase family 4 protein</fullName>
        <ecNumber evidence="2">2.4.-.-</ecNumber>
    </submittedName>
</protein>
<gene>
    <name evidence="2" type="ORF">Q2T77_03095</name>
</gene>
<comment type="caution">
    <text evidence="2">The sequence shown here is derived from an EMBL/GenBank/DDBJ whole genome shotgun (WGS) entry which is preliminary data.</text>
</comment>
<dbReference type="SUPFAM" id="SSF53756">
    <property type="entry name" value="UDP-Glycosyltransferase/glycogen phosphorylase"/>
    <property type="match status" value="1"/>
</dbReference>
<dbReference type="CDD" id="cd03801">
    <property type="entry name" value="GT4_PimA-like"/>
    <property type="match status" value="1"/>
</dbReference>
<dbReference type="PANTHER" id="PTHR45947:SF3">
    <property type="entry name" value="SULFOQUINOVOSYL TRANSFERASE SQD2"/>
    <property type="match status" value="1"/>
</dbReference>
<sequence>MKIWLPCIRSDSGSDVFVERLADLLSTAGCKVEVSWFRLKHEFMPWRLRNVQPPEGTDLIHANSWSAFAFGGHGVPLVVTAHHCVRRTGYPSWKGPLQALYHNYWIGSFEKRSFACADAITGVSDSAVAEIDREFQLGGRIRVIENWLDTEQYCPLPVSTSASRRVLWVGNMSSRKGADLLQALHQRLDPSVELHIVAGRRAQSSGLERLGRNVKVWPRLSEAELVRLYQESAVTVCLSRHEGFGYTALEAMACGRPVVAFDVTGIRDVVKHNVTGQLCTVEDVQSVADACMRLVERPDVAITMGQAGRQRAVERFGPVTAANAYLDLYQRVLQAKETGRRVTSVTTTVADPM</sequence>
<proteinExistence type="predicted"/>
<dbReference type="EMBL" id="JAUKVY010000002">
    <property type="protein sequence ID" value="MDO1531262.1"/>
    <property type="molecule type" value="Genomic_DNA"/>
</dbReference>
<evidence type="ECO:0000259" key="1">
    <source>
        <dbReference type="Pfam" id="PF13439"/>
    </source>
</evidence>
<dbReference type="Pfam" id="PF13692">
    <property type="entry name" value="Glyco_trans_1_4"/>
    <property type="match status" value="1"/>
</dbReference>
<evidence type="ECO:0000313" key="3">
    <source>
        <dbReference type="Proteomes" id="UP001169027"/>
    </source>
</evidence>
<evidence type="ECO:0000313" key="2">
    <source>
        <dbReference type="EMBL" id="MDO1531262.1"/>
    </source>
</evidence>
<keyword evidence="2" id="KW-0328">Glycosyltransferase</keyword>